<keyword evidence="1" id="KW-0418">Kinase</keyword>
<comment type="caution">
    <text evidence="1">The sequence shown here is derived from an EMBL/GenBank/DDBJ whole genome shotgun (WGS) entry which is preliminary data.</text>
</comment>
<reference evidence="1 2" key="1">
    <citation type="submission" date="2011-08" db="EMBL/GenBank/DDBJ databases">
        <authorList>
            <person name="Lin Y."/>
            <person name="Hao X."/>
            <person name="Johnstone L."/>
            <person name="Miller S.J."/>
            <person name="Wei G."/>
            <person name="Rensing C."/>
        </authorList>
    </citation>
    <scope>NUCLEOTIDE SEQUENCE [LARGE SCALE GENOMIC DNA]</scope>
    <source>
        <strain evidence="1 2">K42</strain>
    </source>
</reference>
<name>G2GJS1_9ACTN</name>
<dbReference type="Proteomes" id="UP000004217">
    <property type="component" value="Unassembled WGS sequence"/>
</dbReference>
<keyword evidence="1" id="KW-0723">Serine/threonine-protein kinase</keyword>
<dbReference type="AlphaFoldDB" id="G2GJS1"/>
<keyword evidence="2" id="KW-1185">Reference proteome</keyword>
<evidence type="ECO:0000313" key="1">
    <source>
        <dbReference type="EMBL" id="EGX56259.1"/>
    </source>
</evidence>
<proteinExistence type="predicted"/>
<accession>G2GJS1</accession>
<dbReference type="EMBL" id="AGBF01000157">
    <property type="protein sequence ID" value="EGX56259.1"/>
    <property type="molecule type" value="Genomic_DNA"/>
</dbReference>
<sequence length="131" mass="14681">MRTRRAPDAAYRVFFGADDDPRSLALTYSERLDRDPVAVWRDDVQPGLARVSGFERIGDIGATTYQGYRAADMEWLSAGDGVRLRTFGRGFLVGGGRGYSLRWTAPADDWDDAANRRALDVLLRTLRVPRS</sequence>
<keyword evidence="1" id="KW-0808">Transferase</keyword>
<evidence type="ECO:0000313" key="2">
    <source>
        <dbReference type="Proteomes" id="UP000004217"/>
    </source>
</evidence>
<dbReference type="PATRIC" id="fig|700597.3.peg.5657"/>
<organism evidence="1 2">
    <name type="scientific">Streptomyces zinciresistens K42</name>
    <dbReference type="NCBI Taxonomy" id="700597"/>
    <lineage>
        <taxon>Bacteria</taxon>
        <taxon>Bacillati</taxon>
        <taxon>Actinomycetota</taxon>
        <taxon>Actinomycetes</taxon>
        <taxon>Kitasatosporales</taxon>
        <taxon>Streptomycetaceae</taxon>
        <taxon>Streptomyces</taxon>
    </lineage>
</organism>
<gene>
    <name evidence="1" type="ORF">SZN_28818</name>
</gene>
<protein>
    <submittedName>
        <fullName evidence="1">Serine/threonine protein kinase</fullName>
    </submittedName>
</protein>
<dbReference type="GO" id="GO:0004674">
    <property type="term" value="F:protein serine/threonine kinase activity"/>
    <property type="evidence" value="ECO:0007669"/>
    <property type="project" value="UniProtKB-KW"/>
</dbReference>